<proteinExistence type="predicted"/>
<accession>A0A067SVX6</accession>
<name>A0A067SVX6_GALM3</name>
<dbReference type="EMBL" id="KL142381">
    <property type="protein sequence ID" value="KDR75026.1"/>
    <property type="molecule type" value="Genomic_DNA"/>
</dbReference>
<dbReference type="AlphaFoldDB" id="A0A067SVX6"/>
<protein>
    <submittedName>
        <fullName evidence="1">Uncharacterized protein</fullName>
    </submittedName>
</protein>
<reference evidence="2" key="1">
    <citation type="journal article" date="2014" name="Proc. Natl. Acad. Sci. U.S.A.">
        <title>Extensive sampling of basidiomycete genomes demonstrates inadequacy of the white-rot/brown-rot paradigm for wood decay fungi.</title>
        <authorList>
            <person name="Riley R."/>
            <person name="Salamov A.A."/>
            <person name="Brown D.W."/>
            <person name="Nagy L.G."/>
            <person name="Floudas D."/>
            <person name="Held B.W."/>
            <person name="Levasseur A."/>
            <person name="Lombard V."/>
            <person name="Morin E."/>
            <person name="Otillar R."/>
            <person name="Lindquist E.A."/>
            <person name="Sun H."/>
            <person name="LaButti K.M."/>
            <person name="Schmutz J."/>
            <person name="Jabbour D."/>
            <person name="Luo H."/>
            <person name="Baker S.E."/>
            <person name="Pisabarro A.G."/>
            <person name="Walton J.D."/>
            <person name="Blanchette R.A."/>
            <person name="Henrissat B."/>
            <person name="Martin F."/>
            <person name="Cullen D."/>
            <person name="Hibbett D.S."/>
            <person name="Grigoriev I.V."/>
        </authorList>
    </citation>
    <scope>NUCLEOTIDE SEQUENCE [LARGE SCALE GENOMIC DNA]</scope>
    <source>
        <strain evidence="2">CBS 339.88</strain>
    </source>
</reference>
<dbReference type="Proteomes" id="UP000027222">
    <property type="component" value="Unassembled WGS sequence"/>
</dbReference>
<dbReference type="HOGENOM" id="CLU_2483510_0_0_1"/>
<keyword evidence="2" id="KW-1185">Reference proteome</keyword>
<evidence type="ECO:0000313" key="2">
    <source>
        <dbReference type="Proteomes" id="UP000027222"/>
    </source>
</evidence>
<gene>
    <name evidence="1" type="ORF">GALMADRAFT_248876</name>
</gene>
<sequence length="87" mass="10017">MKLIFKFPAGMMPLAHCLIFSLRSSCFLRKIYYYMQMKDPRKYMKYAEFPDLTKTQQSRTLVTGPWLASIVPAEPTGFVEQAGSKAN</sequence>
<organism evidence="1 2">
    <name type="scientific">Galerina marginata (strain CBS 339.88)</name>
    <dbReference type="NCBI Taxonomy" id="685588"/>
    <lineage>
        <taxon>Eukaryota</taxon>
        <taxon>Fungi</taxon>
        <taxon>Dikarya</taxon>
        <taxon>Basidiomycota</taxon>
        <taxon>Agaricomycotina</taxon>
        <taxon>Agaricomycetes</taxon>
        <taxon>Agaricomycetidae</taxon>
        <taxon>Agaricales</taxon>
        <taxon>Agaricineae</taxon>
        <taxon>Strophariaceae</taxon>
        <taxon>Galerina</taxon>
    </lineage>
</organism>
<evidence type="ECO:0000313" key="1">
    <source>
        <dbReference type="EMBL" id="KDR75026.1"/>
    </source>
</evidence>